<dbReference type="InterPro" id="IPR000835">
    <property type="entry name" value="HTH_MarR-typ"/>
</dbReference>
<dbReference type="PRINTS" id="PR00598">
    <property type="entry name" value="HTHMARR"/>
</dbReference>
<sequence length="192" mass="21629">MSTRIARAARRPGWEPRPGRRAMAPSRARPGATTGEAPAGRFDLLDHPMFFLAHILTRFDGNVVAELRRHGFSQSDWRVISTLQYADDLTLTELARITTLERSFVGRVVGTLEERGLVRRTSPADDRRTTRVRLTDKGRRSFAEVLLPATAAQIANAFEGIGEEERGLFFVVLRKMMRNVYHVAQEATPILD</sequence>
<dbReference type="PANTHER" id="PTHR33164">
    <property type="entry name" value="TRANSCRIPTIONAL REGULATOR, MARR FAMILY"/>
    <property type="match status" value="1"/>
</dbReference>
<protein>
    <submittedName>
        <fullName evidence="3">MarR family transcriptional regulator</fullName>
    </submittedName>
</protein>
<dbReference type="Proteomes" id="UP000317078">
    <property type="component" value="Unassembled WGS sequence"/>
</dbReference>
<dbReference type="GO" id="GO:0006950">
    <property type="term" value="P:response to stress"/>
    <property type="evidence" value="ECO:0007669"/>
    <property type="project" value="TreeGrafter"/>
</dbReference>
<dbReference type="InterPro" id="IPR039422">
    <property type="entry name" value="MarR/SlyA-like"/>
</dbReference>
<dbReference type="InterPro" id="IPR036390">
    <property type="entry name" value="WH_DNA-bd_sf"/>
</dbReference>
<dbReference type="Pfam" id="PF12802">
    <property type="entry name" value="MarR_2"/>
    <property type="match status" value="1"/>
</dbReference>
<organism evidence="3 4">
    <name type="scientific">Muricoccus nepalensis</name>
    <dbReference type="NCBI Taxonomy" id="1854500"/>
    <lineage>
        <taxon>Bacteria</taxon>
        <taxon>Pseudomonadati</taxon>
        <taxon>Pseudomonadota</taxon>
        <taxon>Alphaproteobacteria</taxon>
        <taxon>Acetobacterales</taxon>
        <taxon>Roseomonadaceae</taxon>
        <taxon>Muricoccus</taxon>
    </lineage>
</organism>
<dbReference type="SMART" id="SM00347">
    <property type="entry name" value="HTH_MARR"/>
    <property type="match status" value="1"/>
</dbReference>
<dbReference type="SUPFAM" id="SSF46785">
    <property type="entry name" value="Winged helix' DNA-binding domain"/>
    <property type="match status" value="1"/>
</dbReference>
<gene>
    <name evidence="3" type="ORF">EAH89_05525</name>
</gene>
<dbReference type="EMBL" id="RCZP01000003">
    <property type="protein sequence ID" value="TPG59694.1"/>
    <property type="molecule type" value="Genomic_DNA"/>
</dbReference>
<feature type="domain" description="HTH marR-type" evidence="2">
    <location>
        <begin position="49"/>
        <end position="178"/>
    </location>
</feature>
<feature type="region of interest" description="Disordered" evidence="1">
    <location>
        <begin position="1"/>
        <end position="38"/>
    </location>
</feature>
<evidence type="ECO:0000313" key="4">
    <source>
        <dbReference type="Proteomes" id="UP000317078"/>
    </source>
</evidence>
<dbReference type="PROSITE" id="PS50995">
    <property type="entry name" value="HTH_MARR_2"/>
    <property type="match status" value="1"/>
</dbReference>
<evidence type="ECO:0000259" key="2">
    <source>
        <dbReference type="PROSITE" id="PS50995"/>
    </source>
</evidence>
<reference evidence="3 4" key="1">
    <citation type="journal article" date="2019" name="Environ. Microbiol.">
        <title>Species interactions and distinct microbial communities in high Arctic permafrost affected cryosols are associated with the CH4 and CO2 gas fluxes.</title>
        <authorList>
            <person name="Altshuler I."/>
            <person name="Hamel J."/>
            <person name="Turney S."/>
            <person name="Magnuson E."/>
            <person name="Levesque R."/>
            <person name="Greer C."/>
            <person name="Whyte L.G."/>
        </authorList>
    </citation>
    <scope>NUCLEOTIDE SEQUENCE [LARGE SCALE GENOMIC DNA]</scope>
    <source>
        <strain evidence="3 4">S9.3B</strain>
    </source>
</reference>
<keyword evidence="4" id="KW-1185">Reference proteome</keyword>
<name>A0A502GCV8_9PROT</name>
<evidence type="ECO:0000256" key="1">
    <source>
        <dbReference type="SAM" id="MobiDB-lite"/>
    </source>
</evidence>
<evidence type="ECO:0000313" key="3">
    <source>
        <dbReference type="EMBL" id="TPG59694.1"/>
    </source>
</evidence>
<proteinExistence type="predicted"/>
<dbReference type="GO" id="GO:0003700">
    <property type="term" value="F:DNA-binding transcription factor activity"/>
    <property type="evidence" value="ECO:0007669"/>
    <property type="project" value="InterPro"/>
</dbReference>
<dbReference type="PANTHER" id="PTHR33164:SF43">
    <property type="entry name" value="HTH-TYPE TRANSCRIPTIONAL REPRESSOR YETL"/>
    <property type="match status" value="1"/>
</dbReference>
<accession>A0A502GCV8</accession>
<dbReference type="InterPro" id="IPR036388">
    <property type="entry name" value="WH-like_DNA-bd_sf"/>
</dbReference>
<dbReference type="Gene3D" id="1.10.10.10">
    <property type="entry name" value="Winged helix-like DNA-binding domain superfamily/Winged helix DNA-binding domain"/>
    <property type="match status" value="1"/>
</dbReference>
<dbReference type="AlphaFoldDB" id="A0A502GCV8"/>
<dbReference type="OrthoDB" id="9806864at2"/>
<comment type="caution">
    <text evidence="3">The sequence shown here is derived from an EMBL/GenBank/DDBJ whole genome shotgun (WGS) entry which is preliminary data.</text>
</comment>